<gene>
    <name evidence="1" type="primary">RvY_09563-1</name>
    <name evidence="1" type="synonym">RvY_09563.1</name>
    <name evidence="1" type="ORF">RvY_09563</name>
</gene>
<evidence type="ECO:0000313" key="2">
    <source>
        <dbReference type="Proteomes" id="UP000186922"/>
    </source>
</evidence>
<organism evidence="1 2">
    <name type="scientific">Ramazzottius varieornatus</name>
    <name type="common">Water bear</name>
    <name type="synonym">Tardigrade</name>
    <dbReference type="NCBI Taxonomy" id="947166"/>
    <lineage>
        <taxon>Eukaryota</taxon>
        <taxon>Metazoa</taxon>
        <taxon>Ecdysozoa</taxon>
        <taxon>Tardigrada</taxon>
        <taxon>Eutardigrada</taxon>
        <taxon>Parachela</taxon>
        <taxon>Hypsibioidea</taxon>
        <taxon>Ramazzottiidae</taxon>
        <taxon>Ramazzottius</taxon>
    </lineage>
</organism>
<reference evidence="1 2" key="1">
    <citation type="journal article" date="2016" name="Nat. Commun.">
        <title>Extremotolerant tardigrade genome and improved radiotolerance of human cultured cells by tardigrade-unique protein.</title>
        <authorList>
            <person name="Hashimoto T."/>
            <person name="Horikawa D.D."/>
            <person name="Saito Y."/>
            <person name="Kuwahara H."/>
            <person name="Kozuka-Hata H."/>
            <person name="Shin-I T."/>
            <person name="Minakuchi Y."/>
            <person name="Ohishi K."/>
            <person name="Motoyama A."/>
            <person name="Aizu T."/>
            <person name="Enomoto A."/>
            <person name="Kondo K."/>
            <person name="Tanaka S."/>
            <person name="Hara Y."/>
            <person name="Koshikawa S."/>
            <person name="Sagara H."/>
            <person name="Miura T."/>
            <person name="Yokobori S."/>
            <person name="Miyagawa K."/>
            <person name="Suzuki Y."/>
            <person name="Kubo T."/>
            <person name="Oyama M."/>
            <person name="Kohara Y."/>
            <person name="Fujiyama A."/>
            <person name="Arakawa K."/>
            <person name="Katayama T."/>
            <person name="Toyoda A."/>
            <person name="Kunieda T."/>
        </authorList>
    </citation>
    <scope>NUCLEOTIDE SEQUENCE [LARGE SCALE GENOMIC DNA]</scope>
    <source>
        <strain evidence="1 2">YOKOZUNA-1</strain>
    </source>
</reference>
<name>A0A1D1V9P8_RAMVA</name>
<proteinExistence type="predicted"/>
<evidence type="ECO:0000313" key="1">
    <source>
        <dbReference type="EMBL" id="GAU98411.1"/>
    </source>
</evidence>
<accession>A0A1D1V9P8</accession>
<dbReference type="EMBL" id="BDGG01000004">
    <property type="protein sequence ID" value="GAU98411.1"/>
    <property type="molecule type" value="Genomic_DNA"/>
</dbReference>
<dbReference type="AlphaFoldDB" id="A0A1D1V9P8"/>
<comment type="caution">
    <text evidence="1">The sequence shown here is derived from an EMBL/GenBank/DDBJ whole genome shotgun (WGS) entry which is preliminary data.</text>
</comment>
<protein>
    <submittedName>
        <fullName evidence="1">Uncharacterized protein</fullName>
    </submittedName>
</protein>
<sequence length="100" mass="10954">MTVQFYMKTARSSVDELGIFALKQILADRPRRDLTGDPCELGFSSCIDLVPCLVRCLTAAHVPACLLFAKFFHKVLGHPVLAKACPNTVRQPHSLVISSA</sequence>
<dbReference type="Proteomes" id="UP000186922">
    <property type="component" value="Unassembled WGS sequence"/>
</dbReference>
<keyword evidence="2" id="KW-1185">Reference proteome</keyword>